<dbReference type="AlphaFoldDB" id="A0A6A7AJ27"/>
<proteinExistence type="predicted"/>
<evidence type="ECO:0000313" key="2">
    <source>
        <dbReference type="EMBL" id="KAF2833280.1"/>
    </source>
</evidence>
<dbReference type="Proteomes" id="UP000799424">
    <property type="component" value="Unassembled WGS sequence"/>
</dbReference>
<reference evidence="2" key="1">
    <citation type="journal article" date="2020" name="Stud. Mycol.">
        <title>101 Dothideomycetes genomes: a test case for predicting lifestyles and emergence of pathogens.</title>
        <authorList>
            <person name="Haridas S."/>
            <person name="Albert R."/>
            <person name="Binder M."/>
            <person name="Bloem J."/>
            <person name="Labutti K."/>
            <person name="Salamov A."/>
            <person name="Andreopoulos B."/>
            <person name="Baker S."/>
            <person name="Barry K."/>
            <person name="Bills G."/>
            <person name="Bluhm B."/>
            <person name="Cannon C."/>
            <person name="Castanera R."/>
            <person name="Culley D."/>
            <person name="Daum C."/>
            <person name="Ezra D."/>
            <person name="Gonzalez J."/>
            <person name="Henrissat B."/>
            <person name="Kuo A."/>
            <person name="Liang C."/>
            <person name="Lipzen A."/>
            <person name="Lutzoni F."/>
            <person name="Magnuson J."/>
            <person name="Mondo S."/>
            <person name="Nolan M."/>
            <person name="Ohm R."/>
            <person name="Pangilinan J."/>
            <person name="Park H.-J."/>
            <person name="Ramirez L."/>
            <person name="Alfaro M."/>
            <person name="Sun H."/>
            <person name="Tritt A."/>
            <person name="Yoshinaga Y."/>
            <person name="Zwiers L.-H."/>
            <person name="Turgeon B."/>
            <person name="Goodwin S."/>
            <person name="Spatafora J."/>
            <person name="Crous P."/>
            <person name="Grigoriev I."/>
        </authorList>
    </citation>
    <scope>NUCLEOTIDE SEQUENCE</scope>
    <source>
        <strain evidence="2">CBS 113818</strain>
    </source>
</reference>
<feature type="region of interest" description="Disordered" evidence="1">
    <location>
        <begin position="1"/>
        <end position="24"/>
    </location>
</feature>
<organism evidence="2 3">
    <name type="scientific">Ophiobolus disseminans</name>
    <dbReference type="NCBI Taxonomy" id="1469910"/>
    <lineage>
        <taxon>Eukaryota</taxon>
        <taxon>Fungi</taxon>
        <taxon>Dikarya</taxon>
        <taxon>Ascomycota</taxon>
        <taxon>Pezizomycotina</taxon>
        <taxon>Dothideomycetes</taxon>
        <taxon>Pleosporomycetidae</taxon>
        <taxon>Pleosporales</taxon>
        <taxon>Pleosporineae</taxon>
        <taxon>Phaeosphaeriaceae</taxon>
        <taxon>Ophiobolus</taxon>
    </lineage>
</organism>
<evidence type="ECO:0000313" key="3">
    <source>
        <dbReference type="Proteomes" id="UP000799424"/>
    </source>
</evidence>
<gene>
    <name evidence="2" type="ORF">CC86DRAFT_461683</name>
</gene>
<sequence length="183" mass="21497">MAKVFATARRRRHPPNIPSSSLPDYDLANKSQKLVHDSNVAPHIRNQQELPYVRLDEEYAQSVRWSKNPGDLALETYFNTTKPNLETDYNVKGLRPVLLQNDGFYRFILKDEQDHFYVWDEDSLLFWVKDEEIEKPMSLEDKVDFVLCGLGCLEVEPVYRNHHPTEDSANLKEIREKISSYRI</sequence>
<accession>A0A6A7AJ27</accession>
<dbReference type="EMBL" id="MU006216">
    <property type="protein sequence ID" value="KAF2833280.1"/>
    <property type="molecule type" value="Genomic_DNA"/>
</dbReference>
<evidence type="ECO:0000256" key="1">
    <source>
        <dbReference type="SAM" id="MobiDB-lite"/>
    </source>
</evidence>
<name>A0A6A7AJ27_9PLEO</name>
<protein>
    <submittedName>
        <fullName evidence="2">Uncharacterized protein</fullName>
    </submittedName>
</protein>
<keyword evidence="3" id="KW-1185">Reference proteome</keyword>